<dbReference type="Proteomes" id="UP000887576">
    <property type="component" value="Unplaced"/>
</dbReference>
<name>A0AC34QZW7_9BILA</name>
<proteinExistence type="predicted"/>
<organism evidence="1 2">
    <name type="scientific">Panagrolaimus sp. JU765</name>
    <dbReference type="NCBI Taxonomy" id="591449"/>
    <lineage>
        <taxon>Eukaryota</taxon>
        <taxon>Metazoa</taxon>
        <taxon>Ecdysozoa</taxon>
        <taxon>Nematoda</taxon>
        <taxon>Chromadorea</taxon>
        <taxon>Rhabditida</taxon>
        <taxon>Tylenchina</taxon>
        <taxon>Panagrolaimomorpha</taxon>
        <taxon>Panagrolaimoidea</taxon>
        <taxon>Panagrolaimidae</taxon>
        <taxon>Panagrolaimus</taxon>
    </lineage>
</organism>
<evidence type="ECO:0000313" key="2">
    <source>
        <dbReference type="WBParaSite" id="JU765_v2.g20744.t1"/>
    </source>
</evidence>
<sequence>MMRKRDGKSEQLETELEPEKPPKLTKISTEVGVKTFLLALKLRIVAHLFLYDYLNRSPEFTTPWNSFKRLQEAVFVVDEFKINAYQGDNFHLMPILLKLFGPLTHFPFVYHGAVIVLDIFAGFLLQNLAKKYLNQKEVEKKIENVEIYSDLACLIYLFNPMTIGASAVGSISTLLNFLVVLFLRCLIFQNIYMAASLMVVLVFIYPYYIVLMAPLLLAANSNKLITLSIIFATTGSLFAVNCLVENAIHWIPDTFYFFWSIKDLSPNVGLFWYLFVFVFDQYRQFFLWTFQLTSVFPVIPLALTVKKDAILLTFGCLAHVAVLSSYPSYAEATVLLAMYPLFPKILRYTRNALLSFGTIVAALVLAPIMWRMWMVTGSGNANFYFAITVVYCFALILLVTDVFYGYKRLEFAKKCQEEGIDGTEQMELTVKGITPFISEPSKLVS</sequence>
<accession>A0AC34QZW7</accession>
<evidence type="ECO:0000313" key="1">
    <source>
        <dbReference type="Proteomes" id="UP000887576"/>
    </source>
</evidence>
<protein>
    <submittedName>
        <fullName evidence="2">Phosphatidylinositol glycan anchor biosynthesis class U protein</fullName>
    </submittedName>
</protein>
<reference evidence="2" key="1">
    <citation type="submission" date="2022-11" db="UniProtKB">
        <authorList>
            <consortium name="WormBaseParasite"/>
        </authorList>
    </citation>
    <scope>IDENTIFICATION</scope>
</reference>
<dbReference type="WBParaSite" id="JU765_v2.g20744.t1">
    <property type="protein sequence ID" value="JU765_v2.g20744.t1"/>
    <property type="gene ID" value="JU765_v2.g20744"/>
</dbReference>